<dbReference type="InterPro" id="IPR050307">
    <property type="entry name" value="Sterol_Desaturase_Related"/>
</dbReference>
<dbReference type="GO" id="GO:0008610">
    <property type="term" value="P:lipid biosynthetic process"/>
    <property type="evidence" value="ECO:0007669"/>
    <property type="project" value="InterPro"/>
</dbReference>
<reference evidence="7 8" key="1">
    <citation type="journal article" date="2014" name="Proc. Natl. Acad. Sci. U.S.A.">
        <title>Trajectory and genomic determinants of fungal-pathogen speciation and host adaptation.</title>
        <authorList>
            <person name="Hu X."/>
            <person name="Xiao G."/>
            <person name="Zheng P."/>
            <person name="Shang Y."/>
            <person name="Su Y."/>
            <person name="Zhang X."/>
            <person name="Liu X."/>
            <person name="Zhan S."/>
            <person name="St Leger R.J."/>
            <person name="Wang C."/>
        </authorList>
    </citation>
    <scope>NUCLEOTIDE SEQUENCE [LARGE SCALE GENOMIC DNA]</scope>
    <source>
        <strain evidence="7 8">ARSEF 977</strain>
    </source>
</reference>
<organism evidence="7 8">
    <name type="scientific">Metarhizium guizhouense (strain ARSEF 977)</name>
    <dbReference type="NCBI Taxonomy" id="1276136"/>
    <lineage>
        <taxon>Eukaryota</taxon>
        <taxon>Fungi</taxon>
        <taxon>Dikarya</taxon>
        <taxon>Ascomycota</taxon>
        <taxon>Pezizomycotina</taxon>
        <taxon>Sordariomycetes</taxon>
        <taxon>Hypocreomycetidae</taxon>
        <taxon>Hypocreales</taxon>
        <taxon>Clavicipitaceae</taxon>
        <taxon>Metarhizium</taxon>
    </lineage>
</organism>
<evidence type="ECO:0000313" key="7">
    <source>
        <dbReference type="EMBL" id="KID84080.1"/>
    </source>
</evidence>
<dbReference type="EMBL" id="AZNH01000047">
    <property type="protein sequence ID" value="KID84080.1"/>
    <property type="molecule type" value="Genomic_DNA"/>
</dbReference>
<gene>
    <name evidence="7" type="ORF">MGU_08621</name>
</gene>
<evidence type="ECO:0000313" key="8">
    <source>
        <dbReference type="Proteomes" id="UP000031192"/>
    </source>
</evidence>
<sequence length="348" mass="40400">MAQIQRNPKDSMKSTWTQSPRSEWTIYHHFLVVLGLHQGSLDKAPVHSKSEKVPHLPNWHLTRWVLSYAFIPIALHHAYVYYTGRNMHAVAAYFFYNVAMTLTSIHAVRVFGRMGITYGFLDGDKHARDGVPDVGVAKVFFSITSATTFRSLLLIVLAYRSSHEPSDINWKWLPVEIGVYPVILDFWFYWYHRLMHEVNALWQFHRTHHLTKHPNPLLTLYADTEQEIFDIVGSPLLAFATMKAMGMPMGFYELWVCHMFIFFTEILGHSGLRLSMSPPSTITWLLKMLDAELLLEDHDLHHRSGWKKSHNYGKQTRVWDRIFGTCAPRIECQSDNIDYVNTATIPLI</sequence>
<evidence type="ECO:0000256" key="4">
    <source>
        <dbReference type="ARBA" id="ARBA00023136"/>
    </source>
</evidence>
<evidence type="ECO:0000256" key="5">
    <source>
        <dbReference type="SAM" id="Phobius"/>
    </source>
</evidence>
<name>A0A0B4GB79_METGA</name>
<dbReference type="AlphaFoldDB" id="A0A0B4GB79"/>
<evidence type="ECO:0000256" key="3">
    <source>
        <dbReference type="ARBA" id="ARBA00022989"/>
    </source>
</evidence>
<protein>
    <submittedName>
        <fullName evidence="7">Fatty acid hydroxylase superfamily protein</fullName>
    </submittedName>
</protein>
<feature type="domain" description="Fatty acid hydroxylase" evidence="6">
    <location>
        <begin position="180"/>
        <end position="325"/>
    </location>
</feature>
<feature type="transmembrane region" description="Helical" evidence="5">
    <location>
        <begin position="136"/>
        <end position="160"/>
    </location>
</feature>
<evidence type="ECO:0000259" key="6">
    <source>
        <dbReference type="Pfam" id="PF04116"/>
    </source>
</evidence>
<keyword evidence="3 5" id="KW-1133">Transmembrane helix</keyword>
<proteinExistence type="predicted"/>
<feature type="transmembrane region" description="Helical" evidence="5">
    <location>
        <begin position="249"/>
        <end position="268"/>
    </location>
</feature>
<keyword evidence="2 5" id="KW-0812">Transmembrane</keyword>
<feature type="transmembrane region" description="Helical" evidence="5">
    <location>
        <begin position="64"/>
        <end position="82"/>
    </location>
</feature>
<dbReference type="OrthoDB" id="6354873at2759"/>
<dbReference type="GO" id="GO:0016020">
    <property type="term" value="C:membrane"/>
    <property type="evidence" value="ECO:0007669"/>
    <property type="project" value="UniProtKB-SubCell"/>
</dbReference>
<evidence type="ECO:0000256" key="1">
    <source>
        <dbReference type="ARBA" id="ARBA00004370"/>
    </source>
</evidence>
<feature type="transmembrane region" description="Helical" evidence="5">
    <location>
        <begin position="172"/>
        <end position="191"/>
    </location>
</feature>
<comment type="subcellular location">
    <subcellularLocation>
        <location evidence="1">Membrane</location>
    </subcellularLocation>
</comment>
<dbReference type="Proteomes" id="UP000031192">
    <property type="component" value="Unassembled WGS sequence"/>
</dbReference>
<dbReference type="GO" id="GO:0016491">
    <property type="term" value="F:oxidoreductase activity"/>
    <property type="evidence" value="ECO:0007669"/>
    <property type="project" value="InterPro"/>
</dbReference>
<dbReference type="GO" id="GO:0005506">
    <property type="term" value="F:iron ion binding"/>
    <property type="evidence" value="ECO:0007669"/>
    <property type="project" value="InterPro"/>
</dbReference>
<feature type="transmembrane region" description="Helical" evidence="5">
    <location>
        <begin position="94"/>
        <end position="116"/>
    </location>
</feature>
<evidence type="ECO:0000256" key="2">
    <source>
        <dbReference type="ARBA" id="ARBA00022692"/>
    </source>
</evidence>
<dbReference type="HOGENOM" id="CLU_041178_0_0_1"/>
<comment type="caution">
    <text evidence="7">The sequence shown here is derived from an EMBL/GenBank/DDBJ whole genome shotgun (WGS) entry which is preliminary data.</text>
</comment>
<dbReference type="InterPro" id="IPR006694">
    <property type="entry name" value="Fatty_acid_hydroxylase"/>
</dbReference>
<accession>A0A0B4GB79</accession>
<keyword evidence="8" id="KW-1185">Reference proteome</keyword>
<dbReference type="Pfam" id="PF04116">
    <property type="entry name" value="FA_hydroxylase"/>
    <property type="match status" value="1"/>
</dbReference>
<dbReference type="PANTHER" id="PTHR11863">
    <property type="entry name" value="STEROL DESATURASE"/>
    <property type="match status" value="1"/>
</dbReference>
<keyword evidence="4 5" id="KW-0472">Membrane</keyword>